<accession>A0ACD0WRR2</accession>
<gene>
    <name evidence="1" type="ORF">EJF14_70320</name>
</gene>
<dbReference type="EMBL" id="CP038490">
    <property type="protein sequence ID" value="QFZ30242.1"/>
    <property type="molecule type" value="Genomic_DNA"/>
</dbReference>
<name>A0ACD0WRR2_CLALS</name>
<sequence length="175" mass="19865">MHGTSSRPFSVGDKSADSHDSETREANFRIAGVFGLLHLKICGLACFGVAFVGKQLVRFLFLFFFVLRDDAESGVVAYTAEVRVQLFLFQSVVQMAQKVHFAWPSAIKRNKRVYVSRAPFTSLLCFALLLFHIPTGRCSHRPDVRAAGFSGFRSRLKKAGHVRHWVHSHWEYFES</sequence>
<evidence type="ECO:0000313" key="1">
    <source>
        <dbReference type="EMBL" id="QFZ30242.1"/>
    </source>
</evidence>
<reference evidence="2" key="1">
    <citation type="journal article" date="2019" name="MBio">
        <title>Comparative genomics for the elucidation of multidrug resistance (MDR) in Candida lusitaniae.</title>
        <authorList>
            <person name="Kannan A."/>
            <person name="Asner S.A."/>
            <person name="Trachsel E."/>
            <person name="Kelly S."/>
            <person name="Parker J."/>
            <person name="Sanglard D."/>
        </authorList>
    </citation>
    <scope>NUCLEOTIDE SEQUENCE [LARGE SCALE GENOMIC DNA]</scope>
    <source>
        <strain evidence="2">P1</strain>
    </source>
</reference>
<evidence type="ECO:0000313" key="2">
    <source>
        <dbReference type="Proteomes" id="UP000326582"/>
    </source>
</evidence>
<proteinExistence type="predicted"/>
<organism evidence="1 2">
    <name type="scientific">Clavispora lusitaniae</name>
    <name type="common">Candida lusitaniae</name>
    <dbReference type="NCBI Taxonomy" id="36911"/>
    <lineage>
        <taxon>Eukaryota</taxon>
        <taxon>Fungi</taxon>
        <taxon>Dikarya</taxon>
        <taxon>Ascomycota</taxon>
        <taxon>Saccharomycotina</taxon>
        <taxon>Pichiomycetes</taxon>
        <taxon>Metschnikowiaceae</taxon>
        <taxon>Clavispora</taxon>
    </lineage>
</organism>
<protein>
    <submittedName>
        <fullName evidence="1">Uncharacterized protein</fullName>
    </submittedName>
</protein>
<dbReference type="Proteomes" id="UP000326582">
    <property type="component" value="Chromosome 7"/>
</dbReference>
<keyword evidence="2" id="KW-1185">Reference proteome</keyword>